<proteinExistence type="predicted"/>
<name>A0A7Y9DU62_9PSEU</name>
<feature type="chain" id="PRO_5038669161" evidence="1">
    <location>
        <begin position="22"/>
        <end position="263"/>
    </location>
</feature>
<comment type="caution">
    <text evidence="2">The sequence shown here is derived from an EMBL/GenBank/DDBJ whole genome shotgun (WGS) entry which is preliminary data.</text>
</comment>
<feature type="signal peptide" evidence="1">
    <location>
        <begin position="1"/>
        <end position="21"/>
    </location>
</feature>
<accession>A0A7Y9DU62</accession>
<organism evidence="2 3">
    <name type="scientific">Actinomycetospora corticicola</name>
    <dbReference type="NCBI Taxonomy" id="663602"/>
    <lineage>
        <taxon>Bacteria</taxon>
        <taxon>Bacillati</taxon>
        <taxon>Actinomycetota</taxon>
        <taxon>Actinomycetes</taxon>
        <taxon>Pseudonocardiales</taxon>
        <taxon>Pseudonocardiaceae</taxon>
        <taxon>Actinomycetospora</taxon>
    </lineage>
</organism>
<dbReference type="Proteomes" id="UP000535890">
    <property type="component" value="Unassembled WGS sequence"/>
</dbReference>
<evidence type="ECO:0000256" key="1">
    <source>
        <dbReference type="SAM" id="SignalP"/>
    </source>
</evidence>
<sequence>MPAASASLAVWSAAWIAGAAAADDVLDALAPWSEAHDVVAADVGVAVATDLPTPDHAGAGLGALLVLLRQRVGPLGLDARVVLPAPGDVRGLPGPEPLRAAALEVGECAVFAGADLAVVPSVVADGVLRWTTFEVSAVPPQAHPSLPDAEADLRSGVRDAASTLAEMDVARPRAGVREEIAARLRGRPQPSWPAGTPGRPLRVLQHADEVEAILVAASGDDPGGALTSGAALARTDALRPLATAVRAARVAAVAETVRVLSAA</sequence>
<keyword evidence="1" id="KW-0732">Signal</keyword>
<dbReference type="AlphaFoldDB" id="A0A7Y9DU62"/>
<reference evidence="2 3" key="1">
    <citation type="submission" date="2020-07" db="EMBL/GenBank/DDBJ databases">
        <title>Sequencing the genomes of 1000 actinobacteria strains.</title>
        <authorList>
            <person name="Klenk H.-P."/>
        </authorList>
    </citation>
    <scope>NUCLEOTIDE SEQUENCE [LARGE SCALE GENOMIC DNA]</scope>
    <source>
        <strain evidence="2 3">DSM 45772</strain>
    </source>
</reference>
<dbReference type="EMBL" id="JACCBN010000001">
    <property type="protein sequence ID" value="NYD35471.1"/>
    <property type="molecule type" value="Genomic_DNA"/>
</dbReference>
<keyword evidence="3" id="KW-1185">Reference proteome</keyword>
<protein>
    <submittedName>
        <fullName evidence="2">Uncharacterized protein</fullName>
    </submittedName>
</protein>
<dbReference type="RefSeq" id="WP_179793303.1">
    <property type="nucleotide sequence ID" value="NZ_BAABHP010000004.1"/>
</dbReference>
<gene>
    <name evidence="2" type="ORF">BJ983_001573</name>
</gene>
<evidence type="ECO:0000313" key="2">
    <source>
        <dbReference type="EMBL" id="NYD35471.1"/>
    </source>
</evidence>
<evidence type="ECO:0000313" key="3">
    <source>
        <dbReference type="Proteomes" id="UP000535890"/>
    </source>
</evidence>